<dbReference type="InterPro" id="IPR036249">
    <property type="entry name" value="Thioredoxin-like_sf"/>
</dbReference>
<comment type="caution">
    <text evidence="7">The sequence shown here is derived from an EMBL/GenBank/DDBJ whole genome shotgun (WGS) entry which is preliminary data.</text>
</comment>
<keyword evidence="3" id="KW-1015">Disulfide bond</keyword>
<dbReference type="Gene3D" id="3.40.30.10">
    <property type="entry name" value="Glutaredoxin"/>
    <property type="match status" value="1"/>
</dbReference>
<feature type="signal peptide" evidence="5">
    <location>
        <begin position="1"/>
        <end position="23"/>
    </location>
</feature>
<sequence>MKKMKKKLIALIFVLMAMPLVHAQKSEITVKGSVKFPDDKSKIRIFYADKFDEVVIDSFEVKADHTFEKKVTLPFPGIYYIDCQKWEYLEFWGEDEDIEVHFRGQDTAKIKIKNPLYEHIVNPGRNNELMNLQNYFDHMAYQGMISAGKEVYQAGKSTCDEWKEYVKKAYDRNAETSEEYIKYLVRYYGDRNSAISLLYRLKDEELKNSILTYFQKNKPDYIPYVKYVKEEEERLSQAAKLEAGKIAPGFSFPTPDGKKTLGPENFKGKYLLIDFWASWCGPCRKAIPHLKEAYAKYKAQGFEILSVSIDRKETDWKKALNEEKMPWSQTCAPNSGKDIMSTYQFSGIPHLVLLDKDGKIIERGIVATELDETLAKIIAE</sequence>
<comment type="subcellular location">
    <subcellularLocation>
        <location evidence="1">Cell envelope</location>
    </subcellularLocation>
</comment>
<organism evidence="7 8">
    <name type="scientific">Tannerella forsythia</name>
    <name type="common">Bacteroides forsythus</name>
    <dbReference type="NCBI Taxonomy" id="28112"/>
    <lineage>
        <taxon>Bacteria</taxon>
        <taxon>Pseudomonadati</taxon>
        <taxon>Bacteroidota</taxon>
        <taxon>Bacteroidia</taxon>
        <taxon>Bacteroidales</taxon>
        <taxon>Tannerellaceae</taxon>
        <taxon>Tannerella</taxon>
    </lineage>
</organism>
<dbReference type="InterPro" id="IPR050553">
    <property type="entry name" value="Thioredoxin_ResA/DsbE_sf"/>
</dbReference>
<evidence type="ECO:0000256" key="1">
    <source>
        <dbReference type="ARBA" id="ARBA00004196"/>
    </source>
</evidence>
<dbReference type="PROSITE" id="PS51352">
    <property type="entry name" value="THIOREDOXIN_2"/>
    <property type="match status" value="1"/>
</dbReference>
<dbReference type="SUPFAM" id="SSF52833">
    <property type="entry name" value="Thioredoxin-like"/>
    <property type="match status" value="1"/>
</dbReference>
<reference evidence="7 8" key="1">
    <citation type="submission" date="2017-09" db="EMBL/GenBank/DDBJ databases">
        <title>Phase variable restriction modification systems are present in the genome sequences of periodontal pathogens Prevotella intermedia, Tannerella forsythia and Porphyromonas gingivalis.</title>
        <authorList>
            <person name="Haigh R.D."/>
            <person name="Crawford L."/>
            <person name="Ralph J."/>
            <person name="Wanford J."/>
            <person name="Vartoukian S.R."/>
            <person name="Hijazib K."/>
            <person name="Wade W."/>
            <person name="Oggioni M.R."/>
        </authorList>
    </citation>
    <scope>NUCLEOTIDE SEQUENCE [LARGE SCALE GENOMIC DNA]</scope>
    <source>
        <strain evidence="7 8">WW11663</strain>
    </source>
</reference>
<dbReference type="PANTHER" id="PTHR42852:SF6">
    <property type="entry name" value="THIOL:DISULFIDE INTERCHANGE PROTEIN DSBE"/>
    <property type="match status" value="1"/>
</dbReference>
<evidence type="ECO:0000259" key="6">
    <source>
        <dbReference type="PROSITE" id="PS51352"/>
    </source>
</evidence>
<feature type="domain" description="Thioredoxin" evidence="6">
    <location>
        <begin position="241"/>
        <end position="380"/>
    </location>
</feature>
<dbReference type="CDD" id="cd02966">
    <property type="entry name" value="TlpA_like_family"/>
    <property type="match status" value="1"/>
</dbReference>
<dbReference type="EMBL" id="NSLJ01000001">
    <property type="protein sequence ID" value="PDP45185.1"/>
    <property type="molecule type" value="Genomic_DNA"/>
</dbReference>
<dbReference type="GO" id="GO:0030313">
    <property type="term" value="C:cell envelope"/>
    <property type="evidence" value="ECO:0007669"/>
    <property type="project" value="UniProtKB-SubCell"/>
</dbReference>
<dbReference type="AlphaFoldDB" id="A0A2A6EBT4"/>
<dbReference type="Proteomes" id="UP000219259">
    <property type="component" value="Unassembled WGS sequence"/>
</dbReference>
<keyword evidence="4" id="KW-0676">Redox-active center</keyword>
<accession>A0A2A6EBT4</accession>
<evidence type="ECO:0000256" key="3">
    <source>
        <dbReference type="ARBA" id="ARBA00023157"/>
    </source>
</evidence>
<evidence type="ECO:0000256" key="2">
    <source>
        <dbReference type="ARBA" id="ARBA00022748"/>
    </source>
</evidence>
<evidence type="ECO:0000313" key="8">
    <source>
        <dbReference type="Proteomes" id="UP000219259"/>
    </source>
</evidence>
<gene>
    <name evidence="7" type="ORF">CLI86_00710</name>
</gene>
<dbReference type="GO" id="GO:0017004">
    <property type="term" value="P:cytochrome complex assembly"/>
    <property type="evidence" value="ECO:0007669"/>
    <property type="project" value="UniProtKB-KW"/>
</dbReference>
<dbReference type="PANTHER" id="PTHR42852">
    <property type="entry name" value="THIOL:DISULFIDE INTERCHANGE PROTEIN DSBE"/>
    <property type="match status" value="1"/>
</dbReference>
<evidence type="ECO:0000256" key="4">
    <source>
        <dbReference type="ARBA" id="ARBA00023284"/>
    </source>
</evidence>
<keyword evidence="5" id="KW-0732">Signal</keyword>
<keyword evidence="2" id="KW-0201">Cytochrome c-type biogenesis</keyword>
<dbReference type="Pfam" id="PF13905">
    <property type="entry name" value="Thioredoxin_8"/>
    <property type="match status" value="1"/>
</dbReference>
<evidence type="ECO:0000256" key="5">
    <source>
        <dbReference type="SAM" id="SignalP"/>
    </source>
</evidence>
<feature type="chain" id="PRO_5013309351" evidence="5">
    <location>
        <begin position="24"/>
        <end position="380"/>
    </location>
</feature>
<evidence type="ECO:0000313" key="7">
    <source>
        <dbReference type="EMBL" id="PDP45185.1"/>
    </source>
</evidence>
<proteinExistence type="predicted"/>
<protein>
    <submittedName>
        <fullName evidence="7">AhpC/TSA family antioxidant protein</fullName>
    </submittedName>
</protein>
<dbReference type="InterPro" id="IPR012336">
    <property type="entry name" value="Thioredoxin-like_fold"/>
</dbReference>
<name>A0A2A6EBT4_TANFO</name>
<dbReference type="InterPro" id="IPR013766">
    <property type="entry name" value="Thioredoxin_domain"/>
</dbReference>